<feature type="transmembrane region" description="Helical" evidence="1">
    <location>
        <begin position="135"/>
        <end position="153"/>
    </location>
</feature>
<keyword evidence="3" id="KW-1185">Reference proteome</keyword>
<keyword evidence="1" id="KW-0812">Transmembrane</keyword>
<proteinExistence type="predicted"/>
<evidence type="ECO:0000313" key="2">
    <source>
        <dbReference type="EMBL" id="KAF5249596.1"/>
    </source>
</evidence>
<evidence type="ECO:0000256" key="1">
    <source>
        <dbReference type="SAM" id="Phobius"/>
    </source>
</evidence>
<accession>A0A8H4ZMV9</accession>
<sequence>MSRCLSHWPFRGCPPSRSRSSHYLKATLPLLPLRSFLLPTQPPHSDFTLLIFVFGLNFFNCCKHLNICSVKTDLVASAQLFQVLPSVFYTSSTASSSTARRSSSLRSFRELPSMVIVIDIPLPGGRGIRFNIQEWIVVLIFILIFRAWGWPMVVRRWPLAFAWPWREDDYVF</sequence>
<reference evidence="2 3" key="1">
    <citation type="journal article" date="2020" name="BMC Genomics">
        <title>Correction to: Identification and distribution of gene clusters required for synthesis of sphingolipid metabolism inhibitors in diverse species of the filamentous fungus Fusarium.</title>
        <authorList>
            <person name="Kim H.S."/>
            <person name="Lohmar J.M."/>
            <person name="Busman M."/>
            <person name="Brown D.W."/>
            <person name="Naumann T.A."/>
            <person name="Divon H.H."/>
            <person name="Lysoe E."/>
            <person name="Uhlig S."/>
            <person name="Proctor R.H."/>
        </authorList>
    </citation>
    <scope>NUCLEOTIDE SEQUENCE [LARGE SCALE GENOMIC DNA]</scope>
    <source>
        <strain evidence="2 3">NRRL 25214</strain>
    </source>
</reference>
<protein>
    <submittedName>
        <fullName evidence="2">Uncharacterized protein</fullName>
    </submittedName>
</protein>
<organism evidence="2 3">
    <name type="scientific">Fusarium anthophilum</name>
    <dbReference type="NCBI Taxonomy" id="48485"/>
    <lineage>
        <taxon>Eukaryota</taxon>
        <taxon>Fungi</taxon>
        <taxon>Dikarya</taxon>
        <taxon>Ascomycota</taxon>
        <taxon>Pezizomycotina</taxon>
        <taxon>Sordariomycetes</taxon>
        <taxon>Hypocreomycetidae</taxon>
        <taxon>Hypocreales</taxon>
        <taxon>Nectriaceae</taxon>
        <taxon>Fusarium</taxon>
        <taxon>Fusarium fujikuroi species complex</taxon>
    </lineage>
</organism>
<dbReference type="AlphaFoldDB" id="A0A8H4ZMV9"/>
<dbReference type="Proteomes" id="UP000573603">
    <property type="component" value="Unassembled WGS sequence"/>
</dbReference>
<dbReference type="EMBL" id="JABEVY010000110">
    <property type="protein sequence ID" value="KAF5249596.1"/>
    <property type="molecule type" value="Genomic_DNA"/>
</dbReference>
<gene>
    <name evidence="2" type="ORF">FANTH_5103</name>
</gene>
<name>A0A8H4ZMV9_9HYPO</name>
<keyword evidence="1" id="KW-1133">Transmembrane helix</keyword>
<keyword evidence="1" id="KW-0472">Membrane</keyword>
<comment type="caution">
    <text evidence="2">The sequence shown here is derived from an EMBL/GenBank/DDBJ whole genome shotgun (WGS) entry which is preliminary data.</text>
</comment>
<evidence type="ECO:0000313" key="3">
    <source>
        <dbReference type="Proteomes" id="UP000573603"/>
    </source>
</evidence>